<comment type="caution">
    <text evidence="4">The sequence shown here is derived from an EMBL/GenBank/DDBJ whole genome shotgun (WGS) entry which is preliminary data.</text>
</comment>
<dbReference type="CDD" id="cd06224">
    <property type="entry name" value="REM"/>
    <property type="match status" value="1"/>
</dbReference>
<dbReference type="Proteomes" id="UP001208570">
    <property type="component" value="Unassembled WGS sequence"/>
</dbReference>
<reference evidence="4" key="1">
    <citation type="journal article" date="2023" name="Mol. Biol. Evol.">
        <title>Third-Generation Sequencing Reveals the Adaptive Role of the Epigenome in Three Deep-Sea Polychaetes.</title>
        <authorList>
            <person name="Perez M."/>
            <person name="Aroh O."/>
            <person name="Sun Y."/>
            <person name="Lan Y."/>
            <person name="Juniper S.K."/>
            <person name="Young C.R."/>
            <person name="Angers B."/>
            <person name="Qian P.Y."/>
        </authorList>
    </citation>
    <scope>NUCLEOTIDE SEQUENCE</scope>
    <source>
        <strain evidence="4">P08H-3</strain>
    </source>
</reference>
<feature type="domain" description="N-terminal Ras-GEF" evidence="3">
    <location>
        <begin position="255"/>
        <end position="370"/>
    </location>
</feature>
<evidence type="ECO:0000256" key="1">
    <source>
        <dbReference type="PROSITE-ProRule" id="PRU00135"/>
    </source>
</evidence>
<proteinExistence type="predicted"/>
<dbReference type="InterPro" id="IPR000651">
    <property type="entry name" value="Ras-like_Gua-exchang_fac_N"/>
</dbReference>
<protein>
    <recommendedName>
        <fullName evidence="3">N-terminal Ras-GEF domain-containing protein</fullName>
    </recommendedName>
</protein>
<evidence type="ECO:0000256" key="2">
    <source>
        <dbReference type="SAM" id="MobiDB-lite"/>
    </source>
</evidence>
<dbReference type="Gene3D" id="1.20.870.10">
    <property type="entry name" value="Son of sevenless (SoS) protein Chain: S domain 1"/>
    <property type="match status" value="1"/>
</dbReference>
<dbReference type="EMBL" id="JAODUP010000058">
    <property type="protein sequence ID" value="KAK2164822.1"/>
    <property type="molecule type" value="Genomic_DNA"/>
</dbReference>
<dbReference type="PROSITE" id="PS50212">
    <property type="entry name" value="RASGEF_NTER"/>
    <property type="match status" value="1"/>
</dbReference>
<name>A0AAD9K4Z4_9ANNE</name>
<dbReference type="Pfam" id="PF00618">
    <property type="entry name" value="RasGEF_N"/>
    <property type="match status" value="1"/>
</dbReference>
<dbReference type="InterPro" id="IPR011993">
    <property type="entry name" value="PH-like_dom_sf"/>
</dbReference>
<evidence type="ECO:0000313" key="5">
    <source>
        <dbReference type="Proteomes" id="UP001208570"/>
    </source>
</evidence>
<dbReference type="GO" id="GO:0005085">
    <property type="term" value="F:guanyl-nucleotide exchange factor activity"/>
    <property type="evidence" value="ECO:0007669"/>
    <property type="project" value="UniProtKB-KW"/>
</dbReference>
<dbReference type="AlphaFoldDB" id="A0AAD9K4Z4"/>
<sequence length="409" mass="45060">MSPHQQSPRFASTSHYIFIVGDYNAYRLEYPNRERPLYQFRADVATDGILIRGTETPKQKSPKSFISLSLASHTNSSSNLLNAGSACEKDSRLDYNGVDFRLIVDSKSGPPVTITLLASTLQEKAAWCSDISQCIENLHYSDLLNSSMSETSSVTMPQSVNNQSECTCCSNSCSNHGNTCSASMGTVSIGTDGGEVGLLLNHDSSATVSSVCGQHAPGPREPVDGGKLRLPKIRTPNHHFILPSMIARLVVYLTVTLIIRHASVDRLLDRLTDLRFLSIDFLNTFLLTYRVFTTGETVLDALTRVYRNPEYGNLDSSLSLTGGTQEIMYRHSFDTSAMMSSLSEQNQQSVSRPGHVEFSNTPPQHAKHLIKPQAEKPRRISTGCMKIEVTGEKTQIDGKTHSSFQKCEL</sequence>
<keyword evidence="1" id="KW-0344">Guanine-nucleotide releasing factor</keyword>
<organism evidence="4 5">
    <name type="scientific">Paralvinella palmiformis</name>
    <dbReference type="NCBI Taxonomy" id="53620"/>
    <lineage>
        <taxon>Eukaryota</taxon>
        <taxon>Metazoa</taxon>
        <taxon>Spiralia</taxon>
        <taxon>Lophotrochozoa</taxon>
        <taxon>Annelida</taxon>
        <taxon>Polychaeta</taxon>
        <taxon>Sedentaria</taxon>
        <taxon>Canalipalpata</taxon>
        <taxon>Terebellida</taxon>
        <taxon>Terebelliformia</taxon>
        <taxon>Alvinellidae</taxon>
        <taxon>Paralvinella</taxon>
    </lineage>
</organism>
<dbReference type="InterPro" id="IPR023578">
    <property type="entry name" value="Ras_GEF_dom_sf"/>
</dbReference>
<feature type="region of interest" description="Disordered" evidence="2">
    <location>
        <begin position="340"/>
        <end position="375"/>
    </location>
</feature>
<feature type="compositionally biased region" description="Polar residues" evidence="2">
    <location>
        <begin position="340"/>
        <end position="351"/>
    </location>
</feature>
<accession>A0AAD9K4Z4</accession>
<dbReference type="Gene3D" id="2.30.29.30">
    <property type="entry name" value="Pleckstrin-homology domain (PH domain)/Phosphotyrosine-binding domain (PTB)"/>
    <property type="match status" value="1"/>
</dbReference>
<gene>
    <name evidence="4" type="ORF">LSH36_58g06042</name>
</gene>
<evidence type="ECO:0000313" key="4">
    <source>
        <dbReference type="EMBL" id="KAK2164822.1"/>
    </source>
</evidence>
<evidence type="ECO:0000259" key="3">
    <source>
        <dbReference type="PROSITE" id="PS50212"/>
    </source>
</evidence>
<dbReference type="SMART" id="SM00229">
    <property type="entry name" value="RasGEFN"/>
    <property type="match status" value="1"/>
</dbReference>
<keyword evidence="5" id="KW-1185">Reference proteome</keyword>
<dbReference type="SUPFAM" id="SSF48366">
    <property type="entry name" value="Ras GEF"/>
    <property type="match status" value="1"/>
</dbReference>